<evidence type="ECO:0000256" key="2">
    <source>
        <dbReference type="ARBA" id="ARBA00009116"/>
    </source>
</evidence>
<sequence length="220" mass="24308">MLLMRRCLRSPAVITNTAGGGGRAAPVRWFSSGAAPPPRELAHVVKLDSLHQETPERISQLWIDYHVKKEACVSAVAPAATYALINRRLAESPLFVLPLPRESGFVSVLLQAHAEQDTVMFTELEQYQRAADKSAVPSCLHLRYYTDLAATKDIVLVRGEVDLARLTTTEAQTLVNQLQVYYLADAKYAAVKTFNHDPAQFDYNAIIDDLRGGVGTDTVR</sequence>
<evidence type="ECO:0000313" key="5">
    <source>
        <dbReference type="EMBL" id="ELR20641.1"/>
    </source>
</evidence>
<keyword evidence="6" id="KW-1185">Reference proteome</keyword>
<dbReference type="GeneID" id="14921509"/>
<accession>L8H868</accession>
<evidence type="ECO:0000256" key="4">
    <source>
        <dbReference type="ARBA" id="ARBA00023128"/>
    </source>
</evidence>
<dbReference type="PANTHER" id="PTHR13126:SF0">
    <property type="entry name" value="ATP SYNTHASE MITOCHONDRIAL F1 COMPLEX ASSEMBLY FACTOR 1"/>
    <property type="match status" value="1"/>
</dbReference>
<dbReference type="OMA" id="RCEIKDE"/>
<dbReference type="Pfam" id="PF06644">
    <property type="entry name" value="ATP11"/>
    <property type="match status" value="1"/>
</dbReference>
<gene>
    <name evidence="5" type="ORF">ACA1_053850</name>
</gene>
<dbReference type="Proteomes" id="UP000011083">
    <property type="component" value="Unassembled WGS sequence"/>
</dbReference>
<name>L8H868_ACACF</name>
<dbReference type="PANTHER" id="PTHR13126">
    <property type="entry name" value="CHAPERONE ATP11"/>
    <property type="match status" value="1"/>
</dbReference>
<dbReference type="AlphaFoldDB" id="L8H868"/>
<protein>
    <submittedName>
        <fullName evidence="5">ATP11 protein</fullName>
    </submittedName>
</protein>
<dbReference type="RefSeq" id="XP_004344044.1">
    <property type="nucleotide sequence ID" value="XM_004343994.1"/>
</dbReference>
<dbReference type="VEuPathDB" id="AmoebaDB:ACA1_053850"/>
<dbReference type="GO" id="GO:0005739">
    <property type="term" value="C:mitochondrion"/>
    <property type="evidence" value="ECO:0007669"/>
    <property type="project" value="UniProtKB-SubCell"/>
</dbReference>
<evidence type="ECO:0000256" key="1">
    <source>
        <dbReference type="ARBA" id="ARBA00004173"/>
    </source>
</evidence>
<keyword evidence="3" id="KW-0809">Transit peptide</keyword>
<comment type="similarity">
    <text evidence="2">Belongs to the ATP11 family.</text>
</comment>
<dbReference type="KEGG" id="acan:ACA1_053850"/>
<reference evidence="5 6" key="1">
    <citation type="journal article" date="2013" name="Genome Biol.">
        <title>Genome of Acanthamoeba castellanii highlights extensive lateral gene transfer and early evolution of tyrosine kinase signaling.</title>
        <authorList>
            <person name="Clarke M."/>
            <person name="Lohan A.J."/>
            <person name="Liu B."/>
            <person name="Lagkouvardos I."/>
            <person name="Roy S."/>
            <person name="Zafar N."/>
            <person name="Bertelli C."/>
            <person name="Schilde C."/>
            <person name="Kianianmomeni A."/>
            <person name="Burglin T.R."/>
            <person name="Frech C."/>
            <person name="Turcotte B."/>
            <person name="Kopec K.O."/>
            <person name="Synnott J.M."/>
            <person name="Choo C."/>
            <person name="Paponov I."/>
            <person name="Finkler A."/>
            <person name="Soon Heng Tan C."/>
            <person name="Hutchins A.P."/>
            <person name="Weinmeier T."/>
            <person name="Rattei T."/>
            <person name="Chu J.S."/>
            <person name="Gimenez G."/>
            <person name="Irimia M."/>
            <person name="Rigden D.J."/>
            <person name="Fitzpatrick D.A."/>
            <person name="Lorenzo-Morales J."/>
            <person name="Bateman A."/>
            <person name="Chiu C.H."/>
            <person name="Tang P."/>
            <person name="Hegemann P."/>
            <person name="Fromm H."/>
            <person name="Raoult D."/>
            <person name="Greub G."/>
            <person name="Miranda-Saavedra D."/>
            <person name="Chen N."/>
            <person name="Nash P."/>
            <person name="Ginger M.L."/>
            <person name="Horn M."/>
            <person name="Schaap P."/>
            <person name="Caler L."/>
            <person name="Loftus B."/>
        </authorList>
    </citation>
    <scope>NUCLEOTIDE SEQUENCE [LARGE SCALE GENOMIC DNA]</scope>
    <source>
        <strain evidence="5 6">Neff</strain>
    </source>
</reference>
<dbReference type="OrthoDB" id="16535at2759"/>
<comment type="subcellular location">
    <subcellularLocation>
        <location evidence="1">Mitochondrion</location>
    </subcellularLocation>
</comment>
<evidence type="ECO:0000256" key="3">
    <source>
        <dbReference type="ARBA" id="ARBA00022946"/>
    </source>
</evidence>
<organism evidence="5 6">
    <name type="scientific">Acanthamoeba castellanii (strain ATCC 30010 / Neff)</name>
    <dbReference type="NCBI Taxonomy" id="1257118"/>
    <lineage>
        <taxon>Eukaryota</taxon>
        <taxon>Amoebozoa</taxon>
        <taxon>Discosea</taxon>
        <taxon>Longamoebia</taxon>
        <taxon>Centramoebida</taxon>
        <taxon>Acanthamoebidae</taxon>
        <taxon>Acanthamoeba</taxon>
    </lineage>
</organism>
<proteinExistence type="inferred from homology"/>
<keyword evidence="4" id="KW-0496">Mitochondrion</keyword>
<dbReference type="GO" id="GO:0033615">
    <property type="term" value="P:mitochondrial proton-transporting ATP synthase complex assembly"/>
    <property type="evidence" value="ECO:0007669"/>
    <property type="project" value="TreeGrafter"/>
</dbReference>
<dbReference type="InterPro" id="IPR010591">
    <property type="entry name" value="ATP11"/>
</dbReference>
<dbReference type="STRING" id="1257118.L8H868"/>
<evidence type="ECO:0000313" key="6">
    <source>
        <dbReference type="Proteomes" id="UP000011083"/>
    </source>
</evidence>
<dbReference type="EMBL" id="KB007909">
    <property type="protein sequence ID" value="ELR20641.1"/>
    <property type="molecule type" value="Genomic_DNA"/>
</dbReference>